<dbReference type="EMBL" id="VCPD01000004">
    <property type="protein sequence ID" value="TMV06979.1"/>
    <property type="molecule type" value="Genomic_DNA"/>
</dbReference>
<protein>
    <recommendedName>
        <fullName evidence="1">Competence protein CoiA-like N-terminal domain-containing protein</fullName>
    </recommendedName>
</protein>
<proteinExistence type="predicted"/>
<accession>A0ABY2WXJ4</accession>
<organism evidence="2 3">
    <name type="scientific">Ruegeria sediminis</name>
    <dbReference type="NCBI Taxonomy" id="2583820"/>
    <lineage>
        <taxon>Bacteria</taxon>
        <taxon>Pseudomonadati</taxon>
        <taxon>Pseudomonadota</taxon>
        <taxon>Alphaproteobacteria</taxon>
        <taxon>Rhodobacterales</taxon>
        <taxon>Roseobacteraceae</taxon>
        <taxon>Ruegeria</taxon>
    </lineage>
</organism>
<evidence type="ECO:0000313" key="2">
    <source>
        <dbReference type="EMBL" id="TMV06979.1"/>
    </source>
</evidence>
<dbReference type="RefSeq" id="WP_138842799.1">
    <property type="nucleotide sequence ID" value="NZ_VCPD01000004.1"/>
</dbReference>
<comment type="caution">
    <text evidence="2">The sequence shown here is derived from an EMBL/GenBank/DDBJ whole genome shotgun (WGS) entry which is preliminary data.</text>
</comment>
<keyword evidence="3" id="KW-1185">Reference proteome</keyword>
<dbReference type="Pfam" id="PF25164">
    <property type="entry name" value="CoiA_N"/>
    <property type="match status" value="1"/>
</dbReference>
<reference evidence="2 3" key="1">
    <citation type="submission" date="2019-05" db="EMBL/GenBank/DDBJ databases">
        <title>Ruegeria sp. nov., isolated from tidal flat.</title>
        <authorList>
            <person name="Kim W."/>
        </authorList>
    </citation>
    <scope>NUCLEOTIDE SEQUENCE [LARGE SCALE GENOMIC DNA]</scope>
    <source>
        <strain evidence="2 3">CAU 1488</strain>
    </source>
</reference>
<feature type="domain" description="Competence protein CoiA-like N-terminal" evidence="1">
    <location>
        <begin position="20"/>
        <end position="49"/>
    </location>
</feature>
<dbReference type="Proteomes" id="UP001193035">
    <property type="component" value="Unassembled WGS sequence"/>
</dbReference>
<evidence type="ECO:0000313" key="3">
    <source>
        <dbReference type="Proteomes" id="UP001193035"/>
    </source>
</evidence>
<sequence>MKFAEQAGTRVEPTPKSRATCPFCGAEVLAKCGTQRVWHWAHKSTRHCDSWWEPETDWHRKWKELFPTEWQEVGRRDDNGELHIADVLTPQGLALEFQHSYIKREEIEIRTNFHKNICWIVDGTRLDSTLTQFVKALEMGRPVGSRGTEVYQAYLTHSRFLKQWAGLSAPVVVDFGGEKIWVIGNSLETSVLVYPLKKETLVKQFELGNRPPQVQIEQRRTQYVPLVRSARVPGRRM</sequence>
<evidence type="ECO:0000259" key="1">
    <source>
        <dbReference type="Pfam" id="PF25164"/>
    </source>
</evidence>
<dbReference type="InterPro" id="IPR057253">
    <property type="entry name" value="CoiA-like_N"/>
</dbReference>
<gene>
    <name evidence="2" type="ORF">FGK63_12745</name>
</gene>
<name>A0ABY2WXJ4_9RHOB</name>